<name>A0A132BY38_9RHOB</name>
<dbReference type="AlphaFoldDB" id="A0A132BY38"/>
<dbReference type="EMBL" id="LPUY01000071">
    <property type="protein sequence ID" value="KUP92727.1"/>
    <property type="molecule type" value="Genomic_DNA"/>
</dbReference>
<organism evidence="2 3">
    <name type="scientific">Tritonibacter horizontis</name>
    <dbReference type="NCBI Taxonomy" id="1768241"/>
    <lineage>
        <taxon>Bacteria</taxon>
        <taxon>Pseudomonadati</taxon>
        <taxon>Pseudomonadota</taxon>
        <taxon>Alphaproteobacteria</taxon>
        <taxon>Rhodobacterales</taxon>
        <taxon>Paracoccaceae</taxon>
        <taxon>Tritonibacter</taxon>
    </lineage>
</organism>
<dbReference type="PROSITE" id="PS51186">
    <property type="entry name" value="GNAT"/>
    <property type="match status" value="1"/>
</dbReference>
<dbReference type="Gene3D" id="3.40.630.30">
    <property type="match status" value="1"/>
</dbReference>
<dbReference type="CDD" id="cd04301">
    <property type="entry name" value="NAT_SF"/>
    <property type="match status" value="1"/>
</dbReference>
<keyword evidence="3" id="KW-1185">Reference proteome</keyword>
<dbReference type="OrthoDB" id="9805924at2"/>
<evidence type="ECO:0000313" key="2">
    <source>
        <dbReference type="EMBL" id="KUP92727.1"/>
    </source>
</evidence>
<evidence type="ECO:0000259" key="1">
    <source>
        <dbReference type="PROSITE" id="PS51186"/>
    </source>
</evidence>
<keyword evidence="2" id="KW-0808">Transferase</keyword>
<dbReference type="GO" id="GO:0016747">
    <property type="term" value="F:acyltransferase activity, transferring groups other than amino-acyl groups"/>
    <property type="evidence" value="ECO:0007669"/>
    <property type="project" value="InterPro"/>
</dbReference>
<sequence length="149" mass="16574">MSASLHLARPEDLEKLLTLVAGFHAEEGIESTDAQRRGALQPLLDGIPYGAIYLVGPVRAPIGYLIVTFTWSVEFGGLDGMIDELFIRPAVRGRGIATEVLFALPRTLAEAGVRALHIEVNRDNEAATKLYRRARFEPRDRYVLMSRKL</sequence>
<dbReference type="Pfam" id="PF00583">
    <property type="entry name" value="Acetyltransf_1"/>
    <property type="match status" value="1"/>
</dbReference>
<accession>A0A132BY38</accession>
<dbReference type="InterPro" id="IPR000182">
    <property type="entry name" value="GNAT_dom"/>
</dbReference>
<dbReference type="Proteomes" id="UP000068382">
    <property type="component" value="Unassembled WGS sequence"/>
</dbReference>
<proteinExistence type="predicted"/>
<dbReference type="PATRIC" id="fig|1768241.3.peg.2502"/>
<evidence type="ECO:0000313" key="3">
    <source>
        <dbReference type="Proteomes" id="UP000068382"/>
    </source>
</evidence>
<comment type="caution">
    <text evidence="2">The sequence shown here is derived from an EMBL/GenBank/DDBJ whole genome shotgun (WGS) entry which is preliminary data.</text>
</comment>
<reference evidence="2 3" key="1">
    <citation type="submission" date="2015-12" db="EMBL/GenBank/DDBJ databases">
        <title>Genome sequence of the marine Rhodobacteraceae strain O3.65, Candidatus Tritonibacter horizontis.</title>
        <authorList>
            <person name="Poehlein A."/>
            <person name="Giebel H.A."/>
            <person name="Voget S."/>
            <person name="Brinkhoff T."/>
        </authorList>
    </citation>
    <scope>NUCLEOTIDE SEQUENCE [LARGE SCALE GENOMIC DNA]</scope>
    <source>
        <strain evidence="2 3">O3.65</strain>
    </source>
</reference>
<dbReference type="RefSeq" id="WP_068243705.1">
    <property type="nucleotide sequence ID" value="NZ_LPUY01000071.1"/>
</dbReference>
<dbReference type="InterPro" id="IPR016181">
    <property type="entry name" value="Acyl_CoA_acyltransferase"/>
</dbReference>
<protein>
    <submittedName>
        <fullName evidence="2">Acetyltransferase YpeA</fullName>
    </submittedName>
</protein>
<dbReference type="SUPFAM" id="SSF55729">
    <property type="entry name" value="Acyl-CoA N-acyltransferases (Nat)"/>
    <property type="match status" value="1"/>
</dbReference>
<feature type="domain" description="N-acetyltransferase" evidence="1">
    <location>
        <begin position="3"/>
        <end position="149"/>
    </location>
</feature>
<gene>
    <name evidence="2" type="primary">ypeA</name>
    <name evidence="2" type="ORF">TRIHO_23840</name>
</gene>